<dbReference type="Pfam" id="PF13102">
    <property type="entry name" value="Phage_int_SAM_5"/>
    <property type="match status" value="1"/>
</dbReference>
<feature type="domain" description="Tyr recombinase" evidence="6">
    <location>
        <begin position="175"/>
        <end position="371"/>
    </location>
</feature>
<dbReference type="InterPro" id="IPR013762">
    <property type="entry name" value="Integrase-like_cat_sf"/>
</dbReference>
<dbReference type="InterPro" id="IPR044068">
    <property type="entry name" value="CB"/>
</dbReference>
<reference evidence="8" key="1">
    <citation type="submission" date="2022-09" db="EMBL/GenBank/DDBJ databases">
        <title>Isolation and characterization of 3-chlorobenzoate degrading bacteria from soils in Shizuoka.</title>
        <authorList>
            <person name="Ifat A."/>
            <person name="Ogawa N."/>
            <person name="Kimbara K."/>
            <person name="Moriuchi R."/>
            <person name="Dohra H."/>
            <person name="Shintani M."/>
        </authorList>
    </citation>
    <scope>NUCLEOTIDE SEQUENCE</scope>
    <source>
        <strain evidence="8">19CS4-2</strain>
    </source>
</reference>
<name>A0AA37IBW6_9BURK</name>
<dbReference type="PROSITE" id="PS51898">
    <property type="entry name" value="TYR_RECOMBINASE"/>
    <property type="match status" value="1"/>
</dbReference>
<dbReference type="Proteomes" id="UP001055111">
    <property type="component" value="Unassembled WGS sequence"/>
</dbReference>
<dbReference type="InterPro" id="IPR010998">
    <property type="entry name" value="Integrase_recombinase_N"/>
</dbReference>
<evidence type="ECO:0000259" key="6">
    <source>
        <dbReference type="PROSITE" id="PS51898"/>
    </source>
</evidence>
<evidence type="ECO:0000256" key="5">
    <source>
        <dbReference type="PROSITE-ProRule" id="PRU01248"/>
    </source>
</evidence>
<evidence type="ECO:0000256" key="1">
    <source>
        <dbReference type="ARBA" id="ARBA00008857"/>
    </source>
</evidence>
<dbReference type="GO" id="GO:0006310">
    <property type="term" value="P:DNA recombination"/>
    <property type="evidence" value="ECO:0007669"/>
    <property type="project" value="UniProtKB-KW"/>
</dbReference>
<evidence type="ECO:0000256" key="3">
    <source>
        <dbReference type="ARBA" id="ARBA00023125"/>
    </source>
</evidence>
<dbReference type="Gene3D" id="1.10.443.10">
    <property type="entry name" value="Intergrase catalytic core"/>
    <property type="match status" value="1"/>
</dbReference>
<keyword evidence="2" id="KW-0229">DNA integration</keyword>
<proteinExistence type="inferred from homology"/>
<dbReference type="Gene3D" id="1.10.150.130">
    <property type="match status" value="1"/>
</dbReference>
<dbReference type="InterPro" id="IPR025269">
    <property type="entry name" value="SAM-like_dom"/>
</dbReference>
<dbReference type="InterPro" id="IPR002104">
    <property type="entry name" value="Integrase_catalytic"/>
</dbReference>
<dbReference type="Pfam" id="PF00589">
    <property type="entry name" value="Phage_integrase"/>
    <property type="match status" value="1"/>
</dbReference>
<accession>A0AA37IBW6</accession>
<dbReference type="InterPro" id="IPR050090">
    <property type="entry name" value="Tyrosine_recombinase_XerCD"/>
</dbReference>
<evidence type="ECO:0000259" key="7">
    <source>
        <dbReference type="PROSITE" id="PS51900"/>
    </source>
</evidence>
<keyword evidence="3 5" id="KW-0238">DNA-binding</keyword>
<dbReference type="AlphaFoldDB" id="A0AA37IBW6"/>
<comment type="caution">
    <text evidence="8">The sequence shown here is derived from an EMBL/GenBank/DDBJ whole genome shotgun (WGS) entry which is preliminary data.</text>
</comment>
<organism evidence="8 9">
    <name type="scientific">Caballeronia novacaledonica</name>
    <dbReference type="NCBI Taxonomy" id="1544861"/>
    <lineage>
        <taxon>Bacteria</taxon>
        <taxon>Pseudomonadati</taxon>
        <taxon>Pseudomonadota</taxon>
        <taxon>Betaproteobacteria</taxon>
        <taxon>Burkholderiales</taxon>
        <taxon>Burkholderiaceae</taxon>
        <taxon>Caballeronia</taxon>
    </lineage>
</organism>
<dbReference type="GO" id="GO:0003677">
    <property type="term" value="F:DNA binding"/>
    <property type="evidence" value="ECO:0007669"/>
    <property type="project" value="UniProtKB-UniRule"/>
</dbReference>
<evidence type="ECO:0000256" key="4">
    <source>
        <dbReference type="ARBA" id="ARBA00023172"/>
    </source>
</evidence>
<comment type="similarity">
    <text evidence="1">Belongs to the 'phage' integrase family.</text>
</comment>
<sequence>MLENHGVDPFDPEGDERALDAFLAAMEDQLPPVVRDDPAFDRGPQLDAHLPLVYSAAFQVVQDRREFTLGDCLDQYIAARPSTTKTAKIAFRYLREYLGKDKDIRKVRRAEVNGFVQHLLEGGHSEDGTPITTGTVGRYLNSIKAAFGRAIRENELGIENVFVRVEIPNKGEDVTEREPFTVGQYQHLYRAIDRHAETRGLDQIRCILILLAETGARLAEIVGLAVADVHVGAKVPFLSIQDRPWRRLKTRSSIREVPLTQRALAAAQTALRQAHGSPFLFPRYTDETGSKADTASVALIEWIRSREGLRGTKLGNHSLRHGMEDLLRAVGCPDSVRDQITGHKTPGIGASYGRGYPLEHLADWVAKAVAPVDA</sequence>
<dbReference type="GO" id="GO:0015074">
    <property type="term" value="P:DNA integration"/>
    <property type="evidence" value="ECO:0007669"/>
    <property type="project" value="UniProtKB-KW"/>
</dbReference>
<dbReference type="EMBL" id="BPUS01000001">
    <property type="protein sequence ID" value="GJH23801.1"/>
    <property type="molecule type" value="Genomic_DNA"/>
</dbReference>
<dbReference type="PANTHER" id="PTHR30349:SF41">
    <property type="entry name" value="INTEGRASE_RECOMBINASE PROTEIN MJ0367-RELATED"/>
    <property type="match status" value="1"/>
</dbReference>
<evidence type="ECO:0000313" key="8">
    <source>
        <dbReference type="EMBL" id="GJH23801.1"/>
    </source>
</evidence>
<dbReference type="SUPFAM" id="SSF56349">
    <property type="entry name" value="DNA breaking-rejoining enzymes"/>
    <property type="match status" value="1"/>
</dbReference>
<evidence type="ECO:0000256" key="2">
    <source>
        <dbReference type="ARBA" id="ARBA00022908"/>
    </source>
</evidence>
<feature type="domain" description="Core-binding (CB)" evidence="7">
    <location>
        <begin position="67"/>
        <end position="151"/>
    </location>
</feature>
<dbReference type="PROSITE" id="PS51900">
    <property type="entry name" value="CB"/>
    <property type="match status" value="1"/>
</dbReference>
<evidence type="ECO:0000313" key="9">
    <source>
        <dbReference type="Proteomes" id="UP001055111"/>
    </source>
</evidence>
<protein>
    <submittedName>
        <fullName evidence="8">Tyrosine-type recombinase/integrase</fullName>
    </submittedName>
</protein>
<keyword evidence="4" id="KW-0233">DNA recombination</keyword>
<dbReference type="InterPro" id="IPR011010">
    <property type="entry name" value="DNA_brk_join_enz"/>
</dbReference>
<dbReference type="PANTHER" id="PTHR30349">
    <property type="entry name" value="PHAGE INTEGRASE-RELATED"/>
    <property type="match status" value="1"/>
</dbReference>
<gene>
    <name evidence="8" type="ORF">CBA19CS42_04815</name>
</gene>
<dbReference type="RefSeq" id="WP_238210162.1">
    <property type="nucleotide sequence ID" value="NZ_BPUS01000001.1"/>
</dbReference>